<dbReference type="GO" id="GO:0008176">
    <property type="term" value="F:tRNA (guanine(46)-N7)-methyltransferase activity"/>
    <property type="evidence" value="ECO:0007669"/>
    <property type="project" value="UniProtKB-UniRule"/>
</dbReference>
<comment type="pathway">
    <text evidence="7">tRNA modification; N(7)-methylguanine-tRNA biosynthesis.</text>
</comment>
<gene>
    <name evidence="7" type="primary">trmB</name>
    <name evidence="9" type="ORF">BVG16_16930</name>
</gene>
<comment type="function">
    <text evidence="2 7">Catalyzes the formation of N(7)-methylguanine at position 46 (m7G46) in tRNA.</text>
</comment>
<comment type="caution">
    <text evidence="9">The sequence shown here is derived from an EMBL/GenBank/DDBJ whole genome shotgun (WGS) entry which is preliminary data.</text>
</comment>
<evidence type="ECO:0000256" key="5">
    <source>
        <dbReference type="ARBA" id="ARBA00022691"/>
    </source>
</evidence>
<evidence type="ECO:0000313" key="9">
    <source>
        <dbReference type="EMBL" id="OPA76839.1"/>
    </source>
</evidence>
<keyword evidence="4 7" id="KW-0808">Transferase</keyword>
<dbReference type="GO" id="GO:0043527">
    <property type="term" value="C:tRNA methyltransferase complex"/>
    <property type="evidence" value="ECO:0007669"/>
    <property type="project" value="TreeGrafter"/>
</dbReference>
<feature type="binding site" evidence="7">
    <location>
        <position position="103"/>
    </location>
    <ligand>
        <name>S-adenosyl-L-methionine</name>
        <dbReference type="ChEBI" id="CHEBI:59789"/>
    </ligand>
</feature>
<evidence type="ECO:0000256" key="1">
    <source>
        <dbReference type="ARBA" id="ARBA00000142"/>
    </source>
</evidence>
<dbReference type="STRING" id="1324314.BVG16_16930"/>
<dbReference type="PANTHER" id="PTHR23417">
    <property type="entry name" value="3-DEOXY-D-MANNO-OCTULOSONIC-ACID TRANSFERASE/TRNA GUANINE-N 7 - -METHYLTRANSFERASE"/>
    <property type="match status" value="1"/>
</dbReference>
<feature type="binding site" evidence="7">
    <location>
        <position position="161"/>
    </location>
    <ligand>
        <name>substrate</name>
    </ligand>
</feature>
<dbReference type="NCBIfam" id="NF001080">
    <property type="entry name" value="PRK00121.2-2"/>
    <property type="match status" value="1"/>
</dbReference>
<dbReference type="SUPFAM" id="SSF53335">
    <property type="entry name" value="S-adenosyl-L-methionine-dependent methyltransferases"/>
    <property type="match status" value="1"/>
</dbReference>
<dbReference type="UniPathway" id="UPA00989"/>
<evidence type="ECO:0000256" key="8">
    <source>
        <dbReference type="SAM" id="MobiDB-lite"/>
    </source>
</evidence>
<dbReference type="NCBIfam" id="TIGR00091">
    <property type="entry name" value="tRNA (guanosine(46)-N7)-methyltransferase TrmB"/>
    <property type="match status" value="1"/>
</dbReference>
<keyword evidence="5 7" id="KW-0949">S-adenosyl-L-methionine</keyword>
<feature type="binding site" evidence="7">
    <location>
        <position position="125"/>
    </location>
    <ligand>
        <name>S-adenosyl-L-methionine</name>
        <dbReference type="ChEBI" id="CHEBI:59789"/>
    </ligand>
</feature>
<protein>
    <recommendedName>
        <fullName evidence="7">tRNA (guanine-N(7)-)-methyltransferase</fullName>
        <ecNumber evidence="7">2.1.1.33</ecNumber>
    </recommendedName>
    <alternativeName>
        <fullName evidence="7">tRNA (guanine(46)-N(7))-methyltransferase</fullName>
    </alternativeName>
    <alternativeName>
        <fullName evidence="7">tRNA(m7G46)-methyltransferase</fullName>
    </alternativeName>
</protein>
<dbReference type="EC" id="2.1.1.33" evidence="7"/>
<evidence type="ECO:0000256" key="7">
    <source>
        <dbReference type="HAMAP-Rule" id="MF_01057"/>
    </source>
</evidence>
<reference evidence="9 10" key="1">
    <citation type="submission" date="2017-01" db="EMBL/GenBank/DDBJ databases">
        <title>Genome analysis of Paenibacillus selenitrireducens ES3-24.</title>
        <authorList>
            <person name="Xu D."/>
            <person name="Yao R."/>
            <person name="Zheng S."/>
        </authorList>
    </citation>
    <scope>NUCLEOTIDE SEQUENCE [LARGE SCALE GENOMIC DNA]</scope>
    <source>
        <strain evidence="9 10">ES3-24</strain>
    </source>
</reference>
<organism evidence="9 10">
    <name type="scientific">Paenibacillus selenitireducens</name>
    <dbReference type="NCBI Taxonomy" id="1324314"/>
    <lineage>
        <taxon>Bacteria</taxon>
        <taxon>Bacillati</taxon>
        <taxon>Bacillota</taxon>
        <taxon>Bacilli</taxon>
        <taxon>Bacillales</taxon>
        <taxon>Paenibacillaceae</taxon>
        <taxon>Paenibacillus</taxon>
    </lineage>
</organism>
<feature type="binding site" evidence="7">
    <location>
        <position position="69"/>
    </location>
    <ligand>
        <name>S-adenosyl-L-methionine</name>
        <dbReference type="ChEBI" id="CHEBI:59789"/>
    </ligand>
</feature>
<accession>A0A1T2XAB1</accession>
<keyword evidence="3 7" id="KW-0489">Methyltransferase</keyword>
<evidence type="ECO:0000313" key="10">
    <source>
        <dbReference type="Proteomes" id="UP000190188"/>
    </source>
</evidence>
<feature type="region of interest" description="Disordered" evidence="8">
    <location>
        <begin position="230"/>
        <end position="257"/>
    </location>
</feature>
<dbReference type="Gene3D" id="3.40.50.150">
    <property type="entry name" value="Vaccinia Virus protein VP39"/>
    <property type="match status" value="1"/>
</dbReference>
<evidence type="ECO:0000256" key="6">
    <source>
        <dbReference type="ARBA" id="ARBA00022694"/>
    </source>
</evidence>
<feature type="binding site" evidence="7">
    <location>
        <position position="129"/>
    </location>
    <ligand>
        <name>substrate</name>
    </ligand>
</feature>
<sequence length="257" mass="29641">MRLRGRKGIRENLEQQTDLVVLEPHTYKGRWHEFFGNDRPIYVELGMGKGKFVSGMSAKYPEVNFIGVDMYDELVRRASDKARAIWAAQGVDSPPNVALARANIETIEEIFAPGEIDRVYLNFSDPWPKARHARRRLTHPRFVEKYIEMMNATGEIHFKTDSETLFEFSLNSFADMGLQMTNISLNLHRDGINEEHVMTEYESKFMGKGMNIHRVEVIIGEEAMRSYQDRKQAAALKAAHDEAELRDEDDQDDTQDV</sequence>
<feature type="binding site" evidence="7">
    <location>
        <position position="44"/>
    </location>
    <ligand>
        <name>S-adenosyl-L-methionine</name>
        <dbReference type="ChEBI" id="CHEBI:59789"/>
    </ligand>
</feature>
<dbReference type="AlphaFoldDB" id="A0A1T2XAB1"/>
<proteinExistence type="inferred from homology"/>
<evidence type="ECO:0000256" key="2">
    <source>
        <dbReference type="ARBA" id="ARBA00003015"/>
    </source>
</evidence>
<keyword evidence="10" id="KW-1185">Reference proteome</keyword>
<comment type="similarity">
    <text evidence="7">Belongs to the class I-like SAM-binding methyltransferase superfamily. TrmB family.</text>
</comment>
<dbReference type="RefSeq" id="WP_078499859.1">
    <property type="nucleotide sequence ID" value="NZ_MSZX01000006.1"/>
</dbReference>
<dbReference type="InterPro" id="IPR055361">
    <property type="entry name" value="tRNA_methyltr_TrmB_bact"/>
</dbReference>
<dbReference type="Proteomes" id="UP000190188">
    <property type="component" value="Unassembled WGS sequence"/>
</dbReference>
<dbReference type="PROSITE" id="PS51625">
    <property type="entry name" value="SAM_MT_TRMB"/>
    <property type="match status" value="1"/>
</dbReference>
<feature type="binding site" evidence="7">
    <location>
        <begin position="199"/>
        <end position="202"/>
    </location>
    <ligand>
        <name>substrate</name>
    </ligand>
</feature>
<name>A0A1T2XAB1_9BACL</name>
<dbReference type="InterPro" id="IPR003358">
    <property type="entry name" value="tRNA_(Gua-N-7)_MeTrfase_Trmb"/>
</dbReference>
<feature type="compositionally biased region" description="Acidic residues" evidence="8">
    <location>
        <begin position="244"/>
        <end position="257"/>
    </location>
</feature>
<dbReference type="EMBL" id="MSZX01000006">
    <property type="protein sequence ID" value="OPA76839.1"/>
    <property type="molecule type" value="Genomic_DNA"/>
</dbReference>
<evidence type="ECO:0000256" key="3">
    <source>
        <dbReference type="ARBA" id="ARBA00022603"/>
    </source>
</evidence>
<dbReference type="PANTHER" id="PTHR23417:SF14">
    <property type="entry name" value="PENTACOTRIPEPTIDE-REPEAT REGION OF PRORP DOMAIN-CONTAINING PROTEIN"/>
    <property type="match status" value="1"/>
</dbReference>
<dbReference type="Pfam" id="PF02390">
    <property type="entry name" value="Methyltransf_4"/>
    <property type="match status" value="1"/>
</dbReference>
<feature type="compositionally biased region" description="Basic and acidic residues" evidence="8">
    <location>
        <begin position="230"/>
        <end position="243"/>
    </location>
</feature>
<comment type="catalytic activity">
    <reaction evidence="1 7">
        <text>guanosine(46) in tRNA + S-adenosyl-L-methionine = N(7)-methylguanosine(46) in tRNA + S-adenosyl-L-homocysteine</text>
        <dbReference type="Rhea" id="RHEA:42708"/>
        <dbReference type="Rhea" id="RHEA-COMP:10188"/>
        <dbReference type="Rhea" id="RHEA-COMP:10189"/>
        <dbReference type="ChEBI" id="CHEBI:57856"/>
        <dbReference type="ChEBI" id="CHEBI:59789"/>
        <dbReference type="ChEBI" id="CHEBI:74269"/>
        <dbReference type="ChEBI" id="CHEBI:74480"/>
        <dbReference type="EC" id="2.1.1.33"/>
    </reaction>
</comment>
<evidence type="ECO:0000256" key="4">
    <source>
        <dbReference type="ARBA" id="ARBA00022679"/>
    </source>
</evidence>
<dbReference type="HAMAP" id="MF_01057">
    <property type="entry name" value="tRNA_methyltr_TrmB"/>
    <property type="match status" value="1"/>
</dbReference>
<keyword evidence="6 7" id="KW-0819">tRNA processing</keyword>
<comment type="caution">
    <text evidence="7">Lacks conserved residue(s) required for the propagation of feature annotation.</text>
</comment>
<dbReference type="InterPro" id="IPR029063">
    <property type="entry name" value="SAM-dependent_MTases_sf"/>
</dbReference>
<dbReference type="OrthoDB" id="9802090at2"/>